<feature type="domain" description="Methyltransferase small" evidence="6">
    <location>
        <begin position="112"/>
        <end position="195"/>
    </location>
</feature>
<dbReference type="NCBIfam" id="TIGR00536">
    <property type="entry name" value="hemK_fam"/>
    <property type="match status" value="1"/>
</dbReference>
<dbReference type="PANTHER" id="PTHR18895">
    <property type="entry name" value="HEMK METHYLTRANSFERASE"/>
    <property type="match status" value="1"/>
</dbReference>
<dbReference type="InterPro" id="IPR004556">
    <property type="entry name" value="HemK-like"/>
</dbReference>
<dbReference type="Gene3D" id="3.40.50.150">
    <property type="entry name" value="Vaccinia Virus protein VP39"/>
    <property type="match status" value="1"/>
</dbReference>
<dbReference type="InterPro" id="IPR029063">
    <property type="entry name" value="SAM-dependent_MTases_sf"/>
</dbReference>
<dbReference type="InterPro" id="IPR019874">
    <property type="entry name" value="RF_methyltr_PrmC"/>
</dbReference>
<feature type="binding site" evidence="5">
    <location>
        <position position="171"/>
    </location>
    <ligand>
        <name>S-adenosyl-L-methionine</name>
        <dbReference type="ChEBI" id="CHEBI:59789"/>
    </ligand>
</feature>
<dbReference type="InterPro" id="IPR050320">
    <property type="entry name" value="N5-glutamine_MTase"/>
</dbReference>
<dbReference type="InterPro" id="IPR002052">
    <property type="entry name" value="DNA_methylase_N6_adenine_CS"/>
</dbReference>
<dbReference type="GO" id="GO:0102559">
    <property type="term" value="F:peptide chain release factor N(5)-glutamine methyltransferase activity"/>
    <property type="evidence" value="ECO:0007669"/>
    <property type="project" value="UniProtKB-EC"/>
</dbReference>
<gene>
    <name evidence="5" type="primary">prmC</name>
    <name evidence="8" type="ORF">SAMN05660686_02778</name>
</gene>
<comment type="similarity">
    <text evidence="5">Belongs to the protein N5-glutamine methyltransferase family. PrmC subfamily.</text>
</comment>
<feature type="domain" description="Release factor glutamine methyltransferase N-terminal" evidence="7">
    <location>
        <begin position="6"/>
        <end position="73"/>
    </location>
</feature>
<dbReference type="PANTHER" id="PTHR18895:SF74">
    <property type="entry name" value="MTRF1L RELEASE FACTOR GLUTAMINE METHYLTRANSFERASE"/>
    <property type="match status" value="1"/>
</dbReference>
<accession>A0A8G2BK18</accession>
<evidence type="ECO:0000259" key="7">
    <source>
        <dbReference type="Pfam" id="PF17827"/>
    </source>
</evidence>
<evidence type="ECO:0000256" key="1">
    <source>
        <dbReference type="ARBA" id="ARBA00022603"/>
    </source>
</evidence>
<reference evidence="8 9" key="1">
    <citation type="submission" date="2016-10" db="EMBL/GenBank/DDBJ databases">
        <authorList>
            <person name="Varghese N."/>
            <person name="Submissions S."/>
        </authorList>
    </citation>
    <scope>NUCLEOTIDE SEQUENCE [LARGE SCALE GENOMIC DNA]</scope>
    <source>
        <strain evidence="8 9">DSM 18839</strain>
    </source>
</reference>
<name>A0A8G2BK18_9PROT</name>
<keyword evidence="2 5" id="KW-0808">Transferase</keyword>
<sequence length="287" mass="30398">MTGIREALKAAAAELSRAGIEGGRLDARLLLGHVLGREVWPHEEVPLDDAALARYRSLVARRIAREPVSKIIGRRSFWTLDLAVTSDTLDPRPDSETVIEAALDSFRGRAPPRRILDLGTGTGCLLLAALSEFPDATGIGIDRSPAAAEVARRNAGATGLAGRVEIRCQDWDEIAEEGRFELILSNPPYIAEAEVPTLAEEVRDHDPIGALAAGPDGLDAYRALAPVLARMLAADGLAVLELGIGQGDAVAAIMVGAGLAEVARKADLAGIERTLVLKWNDTRSGTP</sequence>
<evidence type="ECO:0000259" key="6">
    <source>
        <dbReference type="Pfam" id="PF05175"/>
    </source>
</evidence>
<feature type="binding site" evidence="5">
    <location>
        <position position="142"/>
    </location>
    <ligand>
        <name>S-adenosyl-L-methionine</name>
        <dbReference type="ChEBI" id="CHEBI:59789"/>
    </ligand>
</feature>
<dbReference type="CDD" id="cd02440">
    <property type="entry name" value="AdoMet_MTases"/>
    <property type="match status" value="1"/>
</dbReference>
<dbReference type="EC" id="2.1.1.297" evidence="5"/>
<evidence type="ECO:0000256" key="3">
    <source>
        <dbReference type="ARBA" id="ARBA00022691"/>
    </source>
</evidence>
<evidence type="ECO:0000256" key="5">
    <source>
        <dbReference type="HAMAP-Rule" id="MF_02126"/>
    </source>
</evidence>
<keyword evidence="9" id="KW-1185">Reference proteome</keyword>
<dbReference type="RefSeq" id="WP_093151121.1">
    <property type="nucleotide sequence ID" value="NZ_FNBW01000008.1"/>
</dbReference>
<dbReference type="OrthoDB" id="9800643at2"/>
<evidence type="ECO:0000313" key="9">
    <source>
        <dbReference type="Proteomes" id="UP000198615"/>
    </source>
</evidence>
<dbReference type="Pfam" id="PF17827">
    <property type="entry name" value="PrmC_N"/>
    <property type="match status" value="1"/>
</dbReference>
<dbReference type="SUPFAM" id="SSF53335">
    <property type="entry name" value="S-adenosyl-L-methionine-dependent methyltransferases"/>
    <property type="match status" value="1"/>
</dbReference>
<dbReference type="Proteomes" id="UP000198615">
    <property type="component" value="Unassembled WGS sequence"/>
</dbReference>
<dbReference type="Gene3D" id="1.10.8.10">
    <property type="entry name" value="DNA helicase RuvA subunit, C-terminal domain"/>
    <property type="match status" value="1"/>
</dbReference>
<dbReference type="HAMAP" id="MF_02126">
    <property type="entry name" value="RF_methyltr_PrmC"/>
    <property type="match status" value="1"/>
</dbReference>
<dbReference type="InterPro" id="IPR040758">
    <property type="entry name" value="PrmC_N"/>
</dbReference>
<organism evidence="8 9">
    <name type="scientific">Thalassobaculum litoreum DSM 18839</name>
    <dbReference type="NCBI Taxonomy" id="1123362"/>
    <lineage>
        <taxon>Bacteria</taxon>
        <taxon>Pseudomonadati</taxon>
        <taxon>Pseudomonadota</taxon>
        <taxon>Alphaproteobacteria</taxon>
        <taxon>Rhodospirillales</taxon>
        <taxon>Thalassobaculaceae</taxon>
        <taxon>Thalassobaculum</taxon>
    </lineage>
</organism>
<dbReference type="AlphaFoldDB" id="A0A8G2BK18"/>
<feature type="binding site" evidence="5">
    <location>
        <begin position="119"/>
        <end position="123"/>
    </location>
    <ligand>
        <name>S-adenosyl-L-methionine</name>
        <dbReference type="ChEBI" id="CHEBI:59789"/>
    </ligand>
</feature>
<evidence type="ECO:0000313" key="8">
    <source>
        <dbReference type="EMBL" id="SDF93270.1"/>
    </source>
</evidence>
<protein>
    <recommendedName>
        <fullName evidence="5">Release factor glutamine methyltransferase</fullName>
        <shortName evidence="5">RF MTase</shortName>
        <ecNumber evidence="5">2.1.1.297</ecNumber>
    </recommendedName>
    <alternativeName>
        <fullName evidence="5">N5-glutamine methyltransferase PrmC</fullName>
    </alternativeName>
    <alternativeName>
        <fullName evidence="5">Protein-(glutamine-N5) MTase PrmC</fullName>
    </alternativeName>
    <alternativeName>
        <fullName evidence="5">Protein-glutamine N-methyltransferase PrmC</fullName>
    </alternativeName>
</protein>
<keyword evidence="3 5" id="KW-0949">S-adenosyl-L-methionine</keyword>
<dbReference type="PROSITE" id="PS00092">
    <property type="entry name" value="N6_MTASE"/>
    <property type="match status" value="1"/>
</dbReference>
<proteinExistence type="inferred from homology"/>
<feature type="binding site" evidence="5">
    <location>
        <position position="186"/>
    </location>
    <ligand>
        <name>S-adenosyl-L-methionine</name>
        <dbReference type="ChEBI" id="CHEBI:59789"/>
    </ligand>
</feature>
<keyword evidence="1 5" id="KW-0489">Methyltransferase</keyword>
<comment type="caution">
    <text evidence="8">The sequence shown here is derived from an EMBL/GenBank/DDBJ whole genome shotgun (WGS) entry which is preliminary data.</text>
</comment>
<feature type="binding site" evidence="5">
    <location>
        <begin position="186"/>
        <end position="189"/>
    </location>
    <ligand>
        <name>substrate</name>
    </ligand>
</feature>
<dbReference type="NCBIfam" id="TIGR03534">
    <property type="entry name" value="RF_mod_PrmC"/>
    <property type="match status" value="1"/>
</dbReference>
<evidence type="ECO:0000256" key="2">
    <source>
        <dbReference type="ARBA" id="ARBA00022679"/>
    </source>
</evidence>
<evidence type="ECO:0000256" key="4">
    <source>
        <dbReference type="ARBA" id="ARBA00048391"/>
    </source>
</evidence>
<dbReference type="GO" id="GO:0032259">
    <property type="term" value="P:methylation"/>
    <property type="evidence" value="ECO:0007669"/>
    <property type="project" value="UniProtKB-KW"/>
</dbReference>
<comment type="catalytic activity">
    <reaction evidence="4 5">
        <text>L-glutaminyl-[peptide chain release factor] + S-adenosyl-L-methionine = N(5)-methyl-L-glutaminyl-[peptide chain release factor] + S-adenosyl-L-homocysteine + H(+)</text>
        <dbReference type="Rhea" id="RHEA:42896"/>
        <dbReference type="Rhea" id="RHEA-COMP:10271"/>
        <dbReference type="Rhea" id="RHEA-COMP:10272"/>
        <dbReference type="ChEBI" id="CHEBI:15378"/>
        <dbReference type="ChEBI" id="CHEBI:30011"/>
        <dbReference type="ChEBI" id="CHEBI:57856"/>
        <dbReference type="ChEBI" id="CHEBI:59789"/>
        <dbReference type="ChEBI" id="CHEBI:61891"/>
        <dbReference type="EC" id="2.1.1.297"/>
    </reaction>
</comment>
<comment type="function">
    <text evidence="5">Methylates the class 1 translation termination release factors RF1/PrfA and RF2/PrfB on the glutamine residue of the universally conserved GGQ motif.</text>
</comment>
<dbReference type="EMBL" id="FNBW01000008">
    <property type="protein sequence ID" value="SDF93270.1"/>
    <property type="molecule type" value="Genomic_DNA"/>
</dbReference>
<dbReference type="InterPro" id="IPR007848">
    <property type="entry name" value="Small_mtfrase_dom"/>
</dbReference>
<dbReference type="GO" id="GO:0003676">
    <property type="term" value="F:nucleic acid binding"/>
    <property type="evidence" value="ECO:0007669"/>
    <property type="project" value="InterPro"/>
</dbReference>
<dbReference type="Pfam" id="PF05175">
    <property type="entry name" value="MTS"/>
    <property type="match status" value="1"/>
</dbReference>